<accession>X1TMV7</accession>
<name>X1TMV7_9ZZZZ</name>
<proteinExistence type="predicted"/>
<gene>
    <name evidence="1" type="ORF">S12H4_48742</name>
</gene>
<sequence>WVPTKKGKPTYTQHIDSSWQRPIVYRRHFVKMGLLDAQKKAEKAIFLLGFQATIAGRNFKSVAYIDPETGSVEVKSD</sequence>
<protein>
    <submittedName>
        <fullName evidence="1">Uncharacterized protein</fullName>
    </submittedName>
</protein>
<feature type="non-terminal residue" evidence="1">
    <location>
        <position position="1"/>
    </location>
</feature>
<dbReference type="EMBL" id="BARW01030497">
    <property type="protein sequence ID" value="GAJ06574.1"/>
    <property type="molecule type" value="Genomic_DNA"/>
</dbReference>
<reference evidence="1" key="1">
    <citation type="journal article" date="2014" name="Front. Microbiol.">
        <title>High frequency of phylogenetically diverse reductive dehalogenase-homologous genes in deep subseafloor sedimentary metagenomes.</title>
        <authorList>
            <person name="Kawai M."/>
            <person name="Futagami T."/>
            <person name="Toyoda A."/>
            <person name="Takaki Y."/>
            <person name="Nishi S."/>
            <person name="Hori S."/>
            <person name="Arai W."/>
            <person name="Tsubouchi T."/>
            <person name="Morono Y."/>
            <person name="Uchiyama I."/>
            <person name="Ito T."/>
            <person name="Fujiyama A."/>
            <person name="Inagaki F."/>
            <person name="Takami H."/>
        </authorList>
    </citation>
    <scope>NUCLEOTIDE SEQUENCE</scope>
    <source>
        <strain evidence="1">Expedition CK06-06</strain>
    </source>
</reference>
<comment type="caution">
    <text evidence="1">The sequence shown here is derived from an EMBL/GenBank/DDBJ whole genome shotgun (WGS) entry which is preliminary data.</text>
</comment>
<dbReference type="AlphaFoldDB" id="X1TMV7"/>
<evidence type="ECO:0000313" key="1">
    <source>
        <dbReference type="EMBL" id="GAJ06574.1"/>
    </source>
</evidence>
<organism evidence="1">
    <name type="scientific">marine sediment metagenome</name>
    <dbReference type="NCBI Taxonomy" id="412755"/>
    <lineage>
        <taxon>unclassified sequences</taxon>
        <taxon>metagenomes</taxon>
        <taxon>ecological metagenomes</taxon>
    </lineage>
</organism>